<name>U5EB49_NOCAS</name>
<evidence type="ECO:0000259" key="1">
    <source>
        <dbReference type="Pfam" id="PF00656"/>
    </source>
</evidence>
<dbReference type="STRING" id="1824.SAMN05444423_10597"/>
<protein>
    <recommendedName>
        <fullName evidence="1">Peptidase C14 caspase domain-containing protein</fullName>
    </recommendedName>
</protein>
<gene>
    <name evidence="2" type="ORF">NCAST_08_02780</name>
</gene>
<evidence type="ECO:0000313" key="2">
    <source>
        <dbReference type="EMBL" id="GAD82404.1"/>
    </source>
</evidence>
<comment type="caution">
    <text evidence="2">The sequence shown here is derived from an EMBL/GenBank/DDBJ whole genome shotgun (WGS) entry which is preliminary data.</text>
</comment>
<feature type="domain" description="Peptidase C14 caspase" evidence="1">
    <location>
        <begin position="17"/>
        <end position="269"/>
    </location>
</feature>
<dbReference type="RefSeq" id="WP_019050359.1">
    <property type="nucleotide sequence ID" value="NZ_BAFO02000008.1"/>
</dbReference>
<dbReference type="PANTHER" id="PTHR48104">
    <property type="entry name" value="METACASPASE-4"/>
    <property type="match status" value="1"/>
</dbReference>
<organism evidence="2 3">
    <name type="scientific">Nocardia asteroides NBRC 15531</name>
    <dbReference type="NCBI Taxonomy" id="1110697"/>
    <lineage>
        <taxon>Bacteria</taxon>
        <taxon>Bacillati</taxon>
        <taxon>Actinomycetota</taxon>
        <taxon>Actinomycetes</taxon>
        <taxon>Mycobacteriales</taxon>
        <taxon>Nocardiaceae</taxon>
        <taxon>Nocardia</taxon>
    </lineage>
</organism>
<dbReference type="GO" id="GO:0005737">
    <property type="term" value="C:cytoplasm"/>
    <property type="evidence" value="ECO:0007669"/>
    <property type="project" value="TreeGrafter"/>
</dbReference>
<dbReference type="AlphaFoldDB" id="U5EB49"/>
<keyword evidence="3" id="KW-1185">Reference proteome</keyword>
<dbReference type="eggNOG" id="COG4249">
    <property type="taxonomic scope" value="Bacteria"/>
</dbReference>
<dbReference type="EMBL" id="BAFO02000008">
    <property type="protein sequence ID" value="GAD82404.1"/>
    <property type="molecule type" value="Genomic_DNA"/>
</dbReference>
<dbReference type="GeneID" id="91516712"/>
<dbReference type="Proteomes" id="UP000017048">
    <property type="component" value="Unassembled WGS sequence"/>
</dbReference>
<dbReference type="Gene3D" id="3.40.50.1460">
    <property type="match status" value="1"/>
</dbReference>
<dbReference type="InterPro" id="IPR011600">
    <property type="entry name" value="Pept_C14_caspase"/>
</dbReference>
<dbReference type="GO" id="GO:0004197">
    <property type="term" value="F:cysteine-type endopeptidase activity"/>
    <property type="evidence" value="ECO:0007669"/>
    <property type="project" value="InterPro"/>
</dbReference>
<dbReference type="OrthoDB" id="8447555at2"/>
<dbReference type="PANTHER" id="PTHR48104:SF30">
    <property type="entry name" value="METACASPASE-1"/>
    <property type="match status" value="1"/>
</dbReference>
<sequence>MSGYSLHIGLNRVDPAAYHGWDGALAGCVNDAEAMAALAAAQGFAAPRVLLDAAATSFAIIGEIARLARTARAGDLVLISYSGHGAQTPDVDGEEDDRQDETWVAFDRQIVDDELYRMWSRFAAGVRVVVCSDSCHSGTVTRDAFTREARTAIAGLAEAGADGLGTVVHGSAKAMPLDVQAEDNKRRAQLYSFVQELSGPQSRAVLEAGVVLLSGCQDSQLSYDGPGHGQFTGALLEVWDDGAFTGGYAQFHRRIMAIMPPDQVPNLFTLHADAAFLDQRPFTP</sequence>
<dbReference type="GO" id="GO:0006508">
    <property type="term" value="P:proteolysis"/>
    <property type="evidence" value="ECO:0007669"/>
    <property type="project" value="InterPro"/>
</dbReference>
<accession>U5EB49</accession>
<dbReference type="InterPro" id="IPR050452">
    <property type="entry name" value="Metacaspase"/>
</dbReference>
<proteinExistence type="predicted"/>
<dbReference type="Pfam" id="PF00656">
    <property type="entry name" value="Peptidase_C14"/>
    <property type="match status" value="1"/>
</dbReference>
<reference evidence="2 3" key="1">
    <citation type="journal article" date="2014" name="BMC Genomics">
        <title>Genome based analysis of type-I polyketide synthase and nonribosomal peptide synthetase gene clusters in seven strains of five representative Nocardia species.</title>
        <authorList>
            <person name="Komaki H."/>
            <person name="Ichikawa N."/>
            <person name="Hosoyama A."/>
            <person name="Takahashi-Nakaguchi A."/>
            <person name="Matsuzawa T."/>
            <person name="Suzuki K."/>
            <person name="Fujita N."/>
            <person name="Gonoi T."/>
        </authorList>
    </citation>
    <scope>NUCLEOTIDE SEQUENCE [LARGE SCALE GENOMIC DNA]</scope>
    <source>
        <strain evidence="2 3">NBRC 15531</strain>
    </source>
</reference>
<evidence type="ECO:0000313" key="3">
    <source>
        <dbReference type="Proteomes" id="UP000017048"/>
    </source>
</evidence>